<feature type="active site" description="Nucleophile" evidence="1">
    <location>
        <position position="98"/>
    </location>
</feature>
<dbReference type="InterPro" id="IPR029058">
    <property type="entry name" value="AB_hydrolase_fold"/>
</dbReference>
<feature type="domain" description="Serine aminopeptidase S33" evidence="2">
    <location>
        <begin position="17"/>
        <end position="246"/>
    </location>
</feature>
<feature type="active site" description="Charge relay system" evidence="1">
    <location>
        <position position="239"/>
    </location>
</feature>
<organism evidence="3 4">
    <name type="scientific">Peloplasma aerotolerans</name>
    <dbReference type="NCBI Taxonomy" id="3044389"/>
    <lineage>
        <taxon>Bacteria</taxon>
        <taxon>Bacillati</taxon>
        <taxon>Mycoplasmatota</taxon>
        <taxon>Mollicutes</taxon>
        <taxon>Acholeplasmatales</taxon>
        <taxon>Acholeplasmataceae</taxon>
        <taxon>Peloplasma</taxon>
    </lineage>
</organism>
<dbReference type="EMBL" id="JASCXW010000003">
    <property type="protein sequence ID" value="MDI6452268.1"/>
    <property type="molecule type" value="Genomic_DNA"/>
</dbReference>
<gene>
    <name evidence="3" type="ORF">QJ521_01720</name>
</gene>
<reference evidence="3" key="1">
    <citation type="submission" date="2023-05" db="EMBL/GenBank/DDBJ databases">
        <title>Mariniplasma microaerophilum sp. nov., a novel anaerobic mollicute isolated from terrestrial mud volcano, Taman Peninsula, Russia.</title>
        <authorList>
            <person name="Khomyakova M.A."/>
            <person name="Merkel A.Y."/>
            <person name="Slobodkin A.I."/>
        </authorList>
    </citation>
    <scope>NUCLEOTIDE SEQUENCE</scope>
    <source>
        <strain evidence="3">M4Ah</strain>
    </source>
</reference>
<comment type="caution">
    <text evidence="3">The sequence shown here is derived from an EMBL/GenBank/DDBJ whole genome shotgun (WGS) entry which is preliminary data.</text>
</comment>
<proteinExistence type="predicted"/>
<protein>
    <submittedName>
        <fullName evidence="3">Lysophospholipase</fullName>
    </submittedName>
</protein>
<dbReference type="InterPro" id="IPR012354">
    <property type="entry name" value="Esterase_lipase"/>
</dbReference>
<dbReference type="Proteomes" id="UP001431532">
    <property type="component" value="Unassembled WGS sequence"/>
</dbReference>
<evidence type="ECO:0000313" key="3">
    <source>
        <dbReference type="EMBL" id="MDI6452268.1"/>
    </source>
</evidence>
<accession>A0AAW6U867</accession>
<feature type="active site" description="Charge relay system" evidence="1">
    <location>
        <position position="209"/>
    </location>
</feature>
<evidence type="ECO:0000256" key="1">
    <source>
        <dbReference type="PIRSR" id="PIRSR017388-1"/>
    </source>
</evidence>
<dbReference type="PIRSF" id="PIRSF017388">
    <property type="entry name" value="Esterase_lipase"/>
    <property type="match status" value="1"/>
</dbReference>
<dbReference type="GO" id="GO:0052689">
    <property type="term" value="F:carboxylic ester hydrolase activity"/>
    <property type="evidence" value="ECO:0007669"/>
    <property type="project" value="InterPro"/>
</dbReference>
<dbReference type="Gene3D" id="3.40.50.1820">
    <property type="entry name" value="alpha/beta hydrolase"/>
    <property type="match status" value="1"/>
</dbReference>
<dbReference type="InterPro" id="IPR000073">
    <property type="entry name" value="AB_hydrolase_1"/>
</dbReference>
<dbReference type="SUPFAM" id="SSF53474">
    <property type="entry name" value="alpha/beta-Hydrolases"/>
    <property type="match status" value="1"/>
</dbReference>
<dbReference type="RefSeq" id="WP_282838683.1">
    <property type="nucleotide sequence ID" value="NZ_JASCXW010000003.1"/>
</dbReference>
<name>A0AAW6U867_9MOLU</name>
<dbReference type="AlphaFoldDB" id="A0AAW6U867"/>
<dbReference type="InterPro" id="IPR051044">
    <property type="entry name" value="MAG_DAG_Lipase"/>
</dbReference>
<dbReference type="InterPro" id="IPR022742">
    <property type="entry name" value="Hydrolase_4"/>
</dbReference>
<evidence type="ECO:0000313" key="4">
    <source>
        <dbReference type="Proteomes" id="UP001431532"/>
    </source>
</evidence>
<keyword evidence="4" id="KW-1185">Reference proteome</keyword>
<dbReference type="PRINTS" id="PR00111">
    <property type="entry name" value="ABHYDROLASE"/>
</dbReference>
<sequence length="262" mass="30371">MLVNNILLHVKRNDVEAPKASVIITHGIAEHSGRYDEITERLNEANYTVIRYDIRGHGQSQGKRGALRTYHQTIDDLHVIVNDEKKRNPKKIFLIGHSMGGLIVDMYAIKYKDVDGIISSAAPSYFIKDVLPFRFIGYKWLGSLTRKTNFENQLSRITEVESNYAEDPLNLKKFYFSLAGNMFVSGVRYLNKNINQFQLPILILHGEKDTVVPKEFSQRLLELIPVEDKKLIIYPDAYHEIFNEIDRDQAFKDVIQWLDERT</sequence>
<evidence type="ECO:0000259" key="2">
    <source>
        <dbReference type="Pfam" id="PF12146"/>
    </source>
</evidence>
<dbReference type="Pfam" id="PF12146">
    <property type="entry name" value="Hydrolase_4"/>
    <property type="match status" value="1"/>
</dbReference>
<dbReference type="PANTHER" id="PTHR11614">
    <property type="entry name" value="PHOSPHOLIPASE-RELATED"/>
    <property type="match status" value="1"/>
</dbReference>